<dbReference type="InterPro" id="IPR040673">
    <property type="entry name" value="CCDC81_HU_dom_2"/>
</dbReference>
<keyword evidence="3" id="KW-1185">Reference proteome</keyword>
<gene>
    <name evidence="2" type="primary">Ccdc81_1</name>
    <name evidence="2" type="ORF">PACMIN_R15324</name>
</gene>
<feature type="non-terminal residue" evidence="2">
    <location>
        <position position="1"/>
    </location>
</feature>
<reference evidence="2 3" key="1">
    <citation type="submission" date="2019-09" db="EMBL/GenBank/DDBJ databases">
        <title>Bird 10,000 Genomes (B10K) Project - Family phase.</title>
        <authorList>
            <person name="Zhang G."/>
        </authorList>
    </citation>
    <scope>NUCLEOTIDE SEQUENCE [LARGE SCALE GENOMIC DNA]</scope>
    <source>
        <strain evidence="2">B10K-DU-001-72</strain>
        <tissue evidence="2">Muscle</tissue>
    </source>
</reference>
<evidence type="ECO:0000313" key="3">
    <source>
        <dbReference type="Proteomes" id="UP000525089"/>
    </source>
</evidence>
<protein>
    <submittedName>
        <fullName evidence="2">CCD81 protein</fullName>
    </submittedName>
</protein>
<dbReference type="Proteomes" id="UP000525089">
    <property type="component" value="Unassembled WGS sequence"/>
</dbReference>
<evidence type="ECO:0000259" key="1">
    <source>
        <dbReference type="Pfam" id="PF18289"/>
    </source>
</evidence>
<dbReference type="Pfam" id="PF18289">
    <property type="entry name" value="HU-CCDC81_euk_2"/>
    <property type="match status" value="1"/>
</dbReference>
<dbReference type="InterPro" id="IPR026295">
    <property type="entry name" value="CCD81"/>
</dbReference>
<accession>A0A7K5D2Q0</accession>
<dbReference type="GO" id="GO:0005815">
    <property type="term" value="C:microtubule organizing center"/>
    <property type="evidence" value="ECO:0007669"/>
    <property type="project" value="TreeGrafter"/>
</dbReference>
<feature type="domain" description="CCDC81 HU" evidence="1">
    <location>
        <begin position="59"/>
        <end position="120"/>
    </location>
</feature>
<proteinExistence type="predicted"/>
<sequence>LLQGVRVPTLGSFDVVHTKTLVGNETVTLQRPVFYLARNLGGVSNLMDNNMDLTGDKQLEPLKYAEVAVQASVPRRKAESCILGTTSLLYHCLAKGESVAFILRDVGVLLIEGRKAHMRF</sequence>
<comment type="caution">
    <text evidence="2">The sequence shown here is derived from an EMBL/GenBank/DDBJ whole genome shotgun (WGS) entry which is preliminary data.</text>
</comment>
<feature type="non-terminal residue" evidence="2">
    <location>
        <position position="120"/>
    </location>
</feature>
<dbReference type="EMBL" id="VYXB01003603">
    <property type="protein sequence ID" value="NWS14570.1"/>
    <property type="molecule type" value="Genomic_DNA"/>
</dbReference>
<dbReference type="AlphaFoldDB" id="A0A7K5D2Q0"/>
<dbReference type="PANTHER" id="PTHR14362:SF2">
    <property type="entry name" value="COILED-COIL DOMAIN-CONTAINING PROTEIN 81"/>
    <property type="match status" value="1"/>
</dbReference>
<dbReference type="PANTHER" id="PTHR14362">
    <property type="entry name" value="COILED-COIL DOMAIN-CONTAINING PROTEIN 81"/>
    <property type="match status" value="1"/>
</dbReference>
<organism evidence="2 3">
    <name type="scientific">Pachyramphus minor</name>
    <dbReference type="NCBI Taxonomy" id="369605"/>
    <lineage>
        <taxon>Eukaryota</taxon>
        <taxon>Metazoa</taxon>
        <taxon>Chordata</taxon>
        <taxon>Craniata</taxon>
        <taxon>Vertebrata</taxon>
        <taxon>Euteleostomi</taxon>
        <taxon>Archelosauria</taxon>
        <taxon>Archosauria</taxon>
        <taxon>Dinosauria</taxon>
        <taxon>Saurischia</taxon>
        <taxon>Theropoda</taxon>
        <taxon>Coelurosauria</taxon>
        <taxon>Aves</taxon>
        <taxon>Neognathae</taxon>
        <taxon>Neoaves</taxon>
        <taxon>Telluraves</taxon>
        <taxon>Australaves</taxon>
        <taxon>Passeriformes</taxon>
        <taxon>Tyrannidae</taxon>
        <taxon>Pachyramphus</taxon>
    </lineage>
</organism>
<name>A0A7K5D2Q0_9TYRA</name>
<evidence type="ECO:0000313" key="2">
    <source>
        <dbReference type="EMBL" id="NWS14570.1"/>
    </source>
</evidence>